<keyword evidence="2" id="KW-1185">Reference proteome</keyword>
<name>A0ABX2FIV9_9PSEU</name>
<gene>
    <name evidence="1" type="ORF">GC106_86440</name>
</gene>
<evidence type="ECO:0000313" key="1">
    <source>
        <dbReference type="EMBL" id="NRN71364.1"/>
    </source>
</evidence>
<evidence type="ECO:0000313" key="2">
    <source>
        <dbReference type="Proteomes" id="UP000763557"/>
    </source>
</evidence>
<dbReference type="RefSeq" id="WP_173142559.1">
    <property type="nucleotide sequence ID" value="NZ_CBCSGW010000087.1"/>
</dbReference>
<comment type="caution">
    <text evidence="1">The sequence shown here is derived from an EMBL/GenBank/DDBJ whole genome shotgun (WGS) entry which is preliminary data.</text>
</comment>
<sequence>MDSYADVPVLTENSWRRLRVGTVARSVLAVDFDFTGRQEAAFRHFAEVSDIDQEIWQVTQPPESTGELVPAARYLDFWAESPAGVAGDVDAVLGYCVGCAFLPELARRIARTQQRPPALVLFDPEPMVAASLYQDFKKTIDVMSILSAQEKQRLLTEAGRICENSGSFTTAATEITSLYEETVGTAFTRLGMDESLQSEFTDMFRSYVSYLAAASELAAETQAGWQAGIALTSRQSSPGARHASREIRFPVSAAELLRDVRVTDAVFDLLEEIRG</sequence>
<organism evidence="1 2">
    <name type="scientific">Kibdelosporangium persicum</name>
    <dbReference type="NCBI Taxonomy" id="2698649"/>
    <lineage>
        <taxon>Bacteria</taxon>
        <taxon>Bacillati</taxon>
        <taxon>Actinomycetota</taxon>
        <taxon>Actinomycetes</taxon>
        <taxon>Pseudonocardiales</taxon>
        <taxon>Pseudonocardiaceae</taxon>
        <taxon>Kibdelosporangium</taxon>
    </lineage>
</organism>
<proteinExistence type="predicted"/>
<dbReference type="Proteomes" id="UP000763557">
    <property type="component" value="Unassembled WGS sequence"/>
</dbReference>
<protein>
    <submittedName>
        <fullName evidence="1">TamC</fullName>
    </submittedName>
</protein>
<dbReference type="EMBL" id="JAAATY010000061">
    <property type="protein sequence ID" value="NRN71364.1"/>
    <property type="molecule type" value="Genomic_DNA"/>
</dbReference>
<accession>A0ABX2FIV9</accession>
<reference evidence="1 2" key="1">
    <citation type="submission" date="2020-01" db="EMBL/GenBank/DDBJ databases">
        <title>Kibdelosporangium persica a novel Actinomycetes from a hot desert in Iran.</title>
        <authorList>
            <person name="Safaei N."/>
            <person name="Zaburannyi N."/>
            <person name="Mueller R."/>
            <person name="Wink J."/>
        </authorList>
    </citation>
    <scope>NUCLEOTIDE SEQUENCE [LARGE SCALE GENOMIC DNA]</scope>
    <source>
        <strain evidence="1 2">4NS15</strain>
    </source>
</reference>